<sequence length="206" mass="22551">MEATLRKMKAKSGAAAGERRPVLSRTILLLCACSFILGVLFTDRFRAMPDLKSQVVAQRCGDRKRSCRSFLKILLRSTASIFWLLVYFRKRTNEKPSDDRDVMGKWQRLMRPYNSMGLGRHTMPCTQKGGMEVDVEQTDGVPHPQENPSLALWDDVGDRGGAGLGPKARFVLDGGAQVGDRGSVPVEGAAVSMLPNPPSGEDDEGG</sequence>
<dbReference type="STRING" id="200361.A0A453JZN0"/>
<feature type="transmembrane region" description="Helical" evidence="2">
    <location>
        <begin position="21"/>
        <end position="41"/>
    </location>
</feature>
<dbReference type="EnsemblPlants" id="AET5Gv20247400.30">
    <property type="protein sequence ID" value="AET5Gv20247400.30"/>
    <property type="gene ID" value="AET5Gv20247400"/>
</dbReference>
<protein>
    <recommendedName>
        <fullName evidence="3">DUF4094 domain-containing protein</fullName>
    </recommendedName>
</protein>
<evidence type="ECO:0000259" key="3">
    <source>
        <dbReference type="Pfam" id="PF13334"/>
    </source>
</evidence>
<evidence type="ECO:0000256" key="1">
    <source>
        <dbReference type="SAM" id="MobiDB-lite"/>
    </source>
</evidence>
<dbReference type="Proteomes" id="UP000015105">
    <property type="component" value="Chromosome 5D"/>
</dbReference>
<reference evidence="4" key="3">
    <citation type="journal article" date="2017" name="Nature">
        <title>Genome sequence of the progenitor of the wheat D genome Aegilops tauschii.</title>
        <authorList>
            <person name="Luo M.C."/>
            <person name="Gu Y.Q."/>
            <person name="Puiu D."/>
            <person name="Wang H."/>
            <person name="Twardziok S.O."/>
            <person name="Deal K.R."/>
            <person name="Huo N."/>
            <person name="Zhu T."/>
            <person name="Wang L."/>
            <person name="Wang Y."/>
            <person name="McGuire P.E."/>
            <person name="Liu S."/>
            <person name="Long H."/>
            <person name="Ramasamy R.K."/>
            <person name="Rodriguez J.C."/>
            <person name="Van S.L."/>
            <person name="Yuan L."/>
            <person name="Wang Z."/>
            <person name="Xia Z."/>
            <person name="Xiao L."/>
            <person name="Anderson O.D."/>
            <person name="Ouyang S."/>
            <person name="Liang Y."/>
            <person name="Zimin A.V."/>
            <person name="Pertea G."/>
            <person name="Qi P."/>
            <person name="Bennetzen J.L."/>
            <person name="Dai X."/>
            <person name="Dawson M.W."/>
            <person name="Muller H.G."/>
            <person name="Kugler K."/>
            <person name="Rivarola-Duarte L."/>
            <person name="Spannagl M."/>
            <person name="Mayer K.F.X."/>
            <person name="Lu F.H."/>
            <person name="Bevan M.W."/>
            <person name="Leroy P."/>
            <person name="Li P."/>
            <person name="You F.M."/>
            <person name="Sun Q."/>
            <person name="Liu Z."/>
            <person name="Lyons E."/>
            <person name="Wicker T."/>
            <person name="Salzberg S.L."/>
            <person name="Devos K.M."/>
            <person name="Dvorak J."/>
        </authorList>
    </citation>
    <scope>NUCLEOTIDE SEQUENCE [LARGE SCALE GENOMIC DNA]</scope>
    <source>
        <strain evidence="4">cv. AL8/78</strain>
    </source>
</reference>
<accession>A0A453JZN0</accession>
<dbReference type="AlphaFoldDB" id="A0A453JZN0"/>
<keyword evidence="2" id="KW-0812">Transmembrane</keyword>
<keyword evidence="2" id="KW-0472">Membrane</keyword>
<dbReference type="InterPro" id="IPR025298">
    <property type="entry name" value="DUF4094"/>
</dbReference>
<dbReference type="Gramene" id="AET5Gv20247400.30">
    <property type="protein sequence ID" value="AET5Gv20247400.30"/>
    <property type="gene ID" value="AET5Gv20247400"/>
</dbReference>
<evidence type="ECO:0000256" key="2">
    <source>
        <dbReference type="SAM" id="Phobius"/>
    </source>
</evidence>
<dbReference type="Pfam" id="PF13334">
    <property type="entry name" value="DUF4094"/>
    <property type="match status" value="1"/>
</dbReference>
<proteinExistence type="predicted"/>
<reference evidence="4" key="5">
    <citation type="journal article" date="2021" name="G3 (Bethesda)">
        <title>Aegilops tauschii genome assembly Aet v5.0 features greater sequence contiguity and improved annotation.</title>
        <authorList>
            <person name="Wang L."/>
            <person name="Zhu T."/>
            <person name="Rodriguez J.C."/>
            <person name="Deal K.R."/>
            <person name="Dubcovsky J."/>
            <person name="McGuire P.E."/>
            <person name="Lux T."/>
            <person name="Spannagl M."/>
            <person name="Mayer K.F.X."/>
            <person name="Baldrich P."/>
            <person name="Meyers B.C."/>
            <person name="Huo N."/>
            <person name="Gu Y.Q."/>
            <person name="Zhou H."/>
            <person name="Devos K.M."/>
            <person name="Bennetzen J.L."/>
            <person name="Unver T."/>
            <person name="Budak H."/>
            <person name="Gulick P.J."/>
            <person name="Galiba G."/>
            <person name="Kalapos B."/>
            <person name="Nelson D.R."/>
            <person name="Li P."/>
            <person name="You F.M."/>
            <person name="Luo M.C."/>
            <person name="Dvorak J."/>
        </authorList>
    </citation>
    <scope>NUCLEOTIDE SEQUENCE [LARGE SCALE GENOMIC DNA]</scope>
    <source>
        <strain evidence="4">cv. AL8/78</strain>
    </source>
</reference>
<reference evidence="4" key="4">
    <citation type="submission" date="2019-03" db="UniProtKB">
        <authorList>
            <consortium name="EnsemblPlants"/>
        </authorList>
    </citation>
    <scope>IDENTIFICATION</scope>
</reference>
<keyword evidence="2" id="KW-1133">Transmembrane helix</keyword>
<reference evidence="5" key="1">
    <citation type="journal article" date="2014" name="Science">
        <title>Ancient hybridizations among the ancestral genomes of bread wheat.</title>
        <authorList>
            <consortium name="International Wheat Genome Sequencing Consortium,"/>
            <person name="Marcussen T."/>
            <person name="Sandve S.R."/>
            <person name="Heier L."/>
            <person name="Spannagl M."/>
            <person name="Pfeifer M."/>
            <person name="Jakobsen K.S."/>
            <person name="Wulff B.B."/>
            <person name="Steuernagel B."/>
            <person name="Mayer K.F."/>
            <person name="Olsen O.A."/>
        </authorList>
    </citation>
    <scope>NUCLEOTIDE SEQUENCE [LARGE SCALE GENOMIC DNA]</scope>
    <source>
        <strain evidence="5">cv. AL8/78</strain>
    </source>
</reference>
<reference evidence="5" key="2">
    <citation type="journal article" date="2017" name="Nat. Plants">
        <title>The Aegilops tauschii genome reveals multiple impacts of transposons.</title>
        <authorList>
            <person name="Zhao G."/>
            <person name="Zou C."/>
            <person name="Li K."/>
            <person name="Wang K."/>
            <person name="Li T."/>
            <person name="Gao L."/>
            <person name="Zhang X."/>
            <person name="Wang H."/>
            <person name="Yang Z."/>
            <person name="Liu X."/>
            <person name="Jiang W."/>
            <person name="Mao L."/>
            <person name="Kong X."/>
            <person name="Jiao Y."/>
            <person name="Jia J."/>
        </authorList>
    </citation>
    <scope>NUCLEOTIDE SEQUENCE [LARGE SCALE GENOMIC DNA]</scope>
    <source>
        <strain evidence="5">cv. AL8/78</strain>
    </source>
</reference>
<feature type="domain" description="DUF4094" evidence="3">
    <location>
        <begin position="25"/>
        <end position="60"/>
    </location>
</feature>
<name>A0A453JZN0_AEGTS</name>
<evidence type="ECO:0000313" key="5">
    <source>
        <dbReference type="Proteomes" id="UP000015105"/>
    </source>
</evidence>
<organism evidence="4 5">
    <name type="scientific">Aegilops tauschii subsp. strangulata</name>
    <name type="common">Goatgrass</name>
    <dbReference type="NCBI Taxonomy" id="200361"/>
    <lineage>
        <taxon>Eukaryota</taxon>
        <taxon>Viridiplantae</taxon>
        <taxon>Streptophyta</taxon>
        <taxon>Embryophyta</taxon>
        <taxon>Tracheophyta</taxon>
        <taxon>Spermatophyta</taxon>
        <taxon>Magnoliopsida</taxon>
        <taxon>Liliopsida</taxon>
        <taxon>Poales</taxon>
        <taxon>Poaceae</taxon>
        <taxon>BOP clade</taxon>
        <taxon>Pooideae</taxon>
        <taxon>Triticodae</taxon>
        <taxon>Triticeae</taxon>
        <taxon>Triticinae</taxon>
        <taxon>Aegilops</taxon>
    </lineage>
</organism>
<feature type="region of interest" description="Disordered" evidence="1">
    <location>
        <begin position="175"/>
        <end position="206"/>
    </location>
</feature>
<keyword evidence="5" id="KW-1185">Reference proteome</keyword>
<evidence type="ECO:0000313" key="4">
    <source>
        <dbReference type="EnsemblPlants" id="AET5Gv20247400.30"/>
    </source>
</evidence>